<dbReference type="Pfam" id="PF00856">
    <property type="entry name" value="SET"/>
    <property type="match status" value="1"/>
</dbReference>
<dbReference type="PANTHER" id="PTHR13271">
    <property type="entry name" value="UNCHARACTERIZED PUTATIVE METHYLTRANSFERASE"/>
    <property type="match status" value="1"/>
</dbReference>
<gene>
    <name evidence="6" type="ORF">VTL71DRAFT_15949</name>
</gene>
<dbReference type="Pfam" id="PF09273">
    <property type="entry name" value="Rubis-subs-bind"/>
    <property type="match status" value="1"/>
</dbReference>
<dbReference type="InterPro" id="IPR050600">
    <property type="entry name" value="SETD3_SETD6_MTase"/>
</dbReference>
<keyword evidence="1" id="KW-0489">Methyltransferase</keyword>
<feature type="domain" description="SET" evidence="5">
    <location>
        <begin position="26"/>
        <end position="253"/>
    </location>
</feature>
<dbReference type="PANTHER" id="PTHR13271:SF34">
    <property type="entry name" value="N-LYSINE METHYLTRANSFERASE SETD6"/>
    <property type="match status" value="1"/>
</dbReference>
<dbReference type="InterPro" id="IPR036464">
    <property type="entry name" value="Rubisco_LSMT_subst-bd_sf"/>
</dbReference>
<feature type="region of interest" description="Disordered" evidence="4">
    <location>
        <begin position="443"/>
        <end position="477"/>
    </location>
</feature>
<dbReference type="SUPFAM" id="SSF82199">
    <property type="entry name" value="SET domain"/>
    <property type="match status" value="1"/>
</dbReference>
<name>A0ABR4CEG5_9HELO</name>
<dbReference type="Gene3D" id="3.90.1420.10">
    <property type="entry name" value="Rubisco LSMT, substrate-binding domain"/>
    <property type="match status" value="1"/>
</dbReference>
<dbReference type="SUPFAM" id="SSF81822">
    <property type="entry name" value="RuBisCo LSMT C-terminal, substrate-binding domain"/>
    <property type="match status" value="1"/>
</dbReference>
<dbReference type="InterPro" id="IPR001214">
    <property type="entry name" value="SET_dom"/>
</dbReference>
<dbReference type="PROSITE" id="PS50280">
    <property type="entry name" value="SET"/>
    <property type="match status" value="1"/>
</dbReference>
<evidence type="ECO:0000256" key="2">
    <source>
        <dbReference type="ARBA" id="ARBA00022679"/>
    </source>
</evidence>
<evidence type="ECO:0000313" key="7">
    <source>
        <dbReference type="Proteomes" id="UP001595075"/>
    </source>
</evidence>
<evidence type="ECO:0000256" key="1">
    <source>
        <dbReference type="ARBA" id="ARBA00022603"/>
    </source>
</evidence>
<comment type="caution">
    <text evidence="6">The sequence shown here is derived from an EMBL/GenBank/DDBJ whole genome shotgun (WGS) entry which is preliminary data.</text>
</comment>
<evidence type="ECO:0000256" key="4">
    <source>
        <dbReference type="SAM" id="MobiDB-lite"/>
    </source>
</evidence>
<organism evidence="6 7">
    <name type="scientific">Oculimacula yallundae</name>
    <dbReference type="NCBI Taxonomy" id="86028"/>
    <lineage>
        <taxon>Eukaryota</taxon>
        <taxon>Fungi</taxon>
        <taxon>Dikarya</taxon>
        <taxon>Ascomycota</taxon>
        <taxon>Pezizomycotina</taxon>
        <taxon>Leotiomycetes</taxon>
        <taxon>Helotiales</taxon>
        <taxon>Ploettnerulaceae</taxon>
        <taxon>Oculimacula</taxon>
    </lineage>
</organism>
<dbReference type="Gene3D" id="3.90.1410.10">
    <property type="entry name" value="set domain protein methyltransferase, domain 1"/>
    <property type="match status" value="1"/>
</dbReference>
<keyword evidence="7" id="KW-1185">Reference proteome</keyword>
<evidence type="ECO:0000256" key="3">
    <source>
        <dbReference type="ARBA" id="ARBA00022691"/>
    </source>
</evidence>
<protein>
    <recommendedName>
        <fullName evidence="5">SET domain-containing protein</fullName>
    </recommendedName>
</protein>
<dbReference type="InterPro" id="IPR046341">
    <property type="entry name" value="SET_dom_sf"/>
</dbReference>
<dbReference type="Proteomes" id="UP001595075">
    <property type="component" value="Unassembled WGS sequence"/>
</dbReference>
<dbReference type="EMBL" id="JAZHXI010000009">
    <property type="protein sequence ID" value="KAL2067851.1"/>
    <property type="molecule type" value="Genomic_DNA"/>
</dbReference>
<evidence type="ECO:0000313" key="6">
    <source>
        <dbReference type="EMBL" id="KAL2067851.1"/>
    </source>
</evidence>
<feature type="compositionally biased region" description="Basic and acidic residues" evidence="4">
    <location>
        <begin position="443"/>
        <end position="454"/>
    </location>
</feature>
<proteinExistence type="predicted"/>
<reference evidence="6 7" key="1">
    <citation type="journal article" date="2024" name="Commun. Biol.">
        <title>Comparative genomic analysis of thermophilic fungi reveals convergent evolutionary adaptations and gene losses.</title>
        <authorList>
            <person name="Steindorff A.S."/>
            <person name="Aguilar-Pontes M.V."/>
            <person name="Robinson A.J."/>
            <person name="Andreopoulos B."/>
            <person name="LaButti K."/>
            <person name="Kuo A."/>
            <person name="Mondo S."/>
            <person name="Riley R."/>
            <person name="Otillar R."/>
            <person name="Haridas S."/>
            <person name="Lipzen A."/>
            <person name="Grimwood J."/>
            <person name="Schmutz J."/>
            <person name="Clum A."/>
            <person name="Reid I.D."/>
            <person name="Moisan M.C."/>
            <person name="Butler G."/>
            <person name="Nguyen T.T.M."/>
            <person name="Dewar K."/>
            <person name="Conant G."/>
            <person name="Drula E."/>
            <person name="Henrissat B."/>
            <person name="Hansel C."/>
            <person name="Singer S."/>
            <person name="Hutchinson M.I."/>
            <person name="de Vries R.P."/>
            <person name="Natvig D.O."/>
            <person name="Powell A.J."/>
            <person name="Tsang A."/>
            <person name="Grigoriev I.V."/>
        </authorList>
    </citation>
    <scope>NUCLEOTIDE SEQUENCE [LARGE SCALE GENOMIC DNA]</scope>
    <source>
        <strain evidence="6 7">CBS 494.80</strain>
    </source>
</reference>
<sequence>MDGDDFQSKTDAFLAWLEDIGVVINPKVAMVDLRSAGKGRGVVAMEDIREDEVLFTIPRSAVLNTTTALGPSDISTTPAILDMPSWLALTAIILAEGQRQDSKWAPYLALLPRDLDSLVFWSDEELKELQASTVVHKIGRAAAEDMFSRHISPLLHNANSEMCHRVASIIMAYAFDIPEIASQDGPENTEEEDDLVSDDGEDEKTILSMIPLADMLNADATRNNARLCCDNEDLEMRSIKMISKGDEILNDYGQLPQSDLLRRYGYTTDNYAPYDIAELPTQAILSMLAKEMQLNAGGTLQPLSAEQQERRVELAQREGVYEESYDICHPGPDGPSIPDEILGFLYLLLLDEENLAAIESSEAALSSRSKLATTLVGQVLALILESRVTDYSTTIEDDRAILKAGNLTTRHAMAVQVRLGEKLVLDKAAQEVRSFVGSDRKMRLKQDLPAEETKPQSSKGKRKFNDDEGGRKKGRSR</sequence>
<keyword evidence="2" id="KW-0808">Transferase</keyword>
<dbReference type="InterPro" id="IPR015353">
    <property type="entry name" value="Rubisco_LSMT_subst-bd"/>
</dbReference>
<accession>A0ABR4CEG5</accession>
<keyword evidence="3" id="KW-0949">S-adenosyl-L-methionine</keyword>
<evidence type="ECO:0000259" key="5">
    <source>
        <dbReference type="PROSITE" id="PS50280"/>
    </source>
</evidence>